<dbReference type="OrthoDB" id="9805449at2"/>
<dbReference type="InterPro" id="IPR036694">
    <property type="entry name" value="Dodecin-like_sf"/>
</dbReference>
<accession>A0A419RSR0</accession>
<keyword evidence="2" id="KW-1185">Reference proteome</keyword>
<dbReference type="InterPro" id="IPR025543">
    <property type="entry name" value="Dodecin-like"/>
</dbReference>
<dbReference type="RefSeq" id="WP_120047833.1">
    <property type="nucleotide sequence ID" value="NZ_RAHX01000001.1"/>
</dbReference>
<sequence>MSVAKVTEIISSSAVGIEDAVKSGVARASKTLNGITGVWVSDIKCTVNDNAITEWRCTLKVTFVLND</sequence>
<dbReference type="AlphaFoldDB" id="A0A419RSR0"/>
<dbReference type="PANTHER" id="PTHR39324">
    <property type="entry name" value="CALCIUM DODECIN"/>
    <property type="match status" value="1"/>
</dbReference>
<dbReference type="Gene3D" id="3.30.1660.10">
    <property type="entry name" value="Flavin-binding protein dodecin"/>
    <property type="match status" value="1"/>
</dbReference>
<protein>
    <submittedName>
        <fullName evidence="1">Dodecin domain-containing protein</fullName>
    </submittedName>
</protein>
<comment type="caution">
    <text evidence="1">The sequence shown here is derived from an EMBL/GenBank/DDBJ whole genome shotgun (WGS) entry which is preliminary data.</text>
</comment>
<name>A0A419RSR0_9SPHN</name>
<organism evidence="1 2">
    <name type="scientific">Aurantiacibacter aquimixticola</name>
    <dbReference type="NCBI Taxonomy" id="1958945"/>
    <lineage>
        <taxon>Bacteria</taxon>
        <taxon>Pseudomonadati</taxon>
        <taxon>Pseudomonadota</taxon>
        <taxon>Alphaproteobacteria</taxon>
        <taxon>Sphingomonadales</taxon>
        <taxon>Erythrobacteraceae</taxon>
        <taxon>Aurantiacibacter</taxon>
    </lineage>
</organism>
<dbReference type="Proteomes" id="UP000285232">
    <property type="component" value="Unassembled WGS sequence"/>
</dbReference>
<dbReference type="Pfam" id="PF07311">
    <property type="entry name" value="Dodecin"/>
    <property type="match status" value="1"/>
</dbReference>
<gene>
    <name evidence="1" type="ORF">D6201_05090</name>
</gene>
<dbReference type="InterPro" id="IPR009923">
    <property type="entry name" value="Dodecin"/>
</dbReference>
<proteinExistence type="predicted"/>
<evidence type="ECO:0000313" key="2">
    <source>
        <dbReference type="Proteomes" id="UP000285232"/>
    </source>
</evidence>
<dbReference type="EMBL" id="RAHX01000001">
    <property type="protein sequence ID" value="RJY08818.1"/>
    <property type="molecule type" value="Genomic_DNA"/>
</dbReference>
<evidence type="ECO:0000313" key="1">
    <source>
        <dbReference type="EMBL" id="RJY08818.1"/>
    </source>
</evidence>
<dbReference type="SUPFAM" id="SSF89807">
    <property type="entry name" value="Dodecin-like"/>
    <property type="match status" value="1"/>
</dbReference>
<reference evidence="1 2" key="1">
    <citation type="journal article" date="2017" name="Int. J. Syst. Evol. Microbiol.">
        <title>Erythrobacter aquimixticola sp. nov., isolated from the junction between the ocean and a freshwater spring.</title>
        <authorList>
            <person name="Park S."/>
            <person name="Jung Y.T."/>
            <person name="Choi S.J."/>
            <person name="Yoon J.H."/>
        </authorList>
    </citation>
    <scope>NUCLEOTIDE SEQUENCE [LARGE SCALE GENOMIC DNA]</scope>
    <source>
        <strain evidence="1 2">JSSK-14</strain>
    </source>
</reference>
<dbReference type="PANTHER" id="PTHR39324:SF1">
    <property type="entry name" value="CALCIUM DODECIN"/>
    <property type="match status" value="1"/>
</dbReference>